<evidence type="ECO:0000313" key="8">
    <source>
        <dbReference type="EnsemblPlants" id="KQK12468"/>
    </source>
</evidence>
<protein>
    <recommendedName>
        <fullName evidence="10">Protein FLC EXPRESSOR</fullName>
    </recommendedName>
</protein>
<comment type="similarity">
    <text evidence="1">Belongs to the FLX family.</text>
</comment>
<dbReference type="KEGG" id="bdi:100841204"/>
<dbReference type="InterPro" id="IPR040353">
    <property type="entry name" value="FLX/FLX-like"/>
</dbReference>
<reference evidence="8" key="3">
    <citation type="submission" date="2018-08" db="UniProtKB">
        <authorList>
            <consortium name="EnsemblPlants"/>
        </authorList>
    </citation>
    <scope>IDENTIFICATION</scope>
    <source>
        <strain evidence="8">cv. Bd21</strain>
    </source>
</reference>
<name>I1GLM1_BRADI</name>
<gene>
    <name evidence="8" type="primary">LOC100841204</name>
    <name evidence="7" type="ORF">BRADI_1g03930v3</name>
</gene>
<evidence type="ECO:0000256" key="1">
    <source>
        <dbReference type="ARBA" id="ARBA00005405"/>
    </source>
</evidence>
<dbReference type="eggNOG" id="ENOG502RJEI">
    <property type="taxonomic scope" value="Eukaryota"/>
</dbReference>
<dbReference type="GeneID" id="100841204"/>
<reference evidence="7 8" key="1">
    <citation type="journal article" date="2010" name="Nature">
        <title>Genome sequencing and analysis of the model grass Brachypodium distachyon.</title>
        <authorList>
            <consortium name="International Brachypodium Initiative"/>
        </authorList>
    </citation>
    <scope>NUCLEOTIDE SEQUENCE [LARGE SCALE GENOMIC DNA]</scope>
    <source>
        <strain evidence="7 8">Bd21</strain>
    </source>
</reference>
<keyword evidence="3" id="KW-0221">Differentiation</keyword>
<dbReference type="RefSeq" id="XP_003563748.1">
    <property type="nucleotide sequence ID" value="XM_003563700.4"/>
</dbReference>
<dbReference type="PANTHER" id="PTHR33405">
    <property type="entry name" value="PROTEIN FLX-LIKE 2"/>
    <property type="match status" value="1"/>
</dbReference>
<sequence>MAARRGPHVISLHDAAPALLGRAPQHPSASARDESSPGVLALHPRGGGGIAQHPAVAALEDRIVDRDRDIQEFLVDNQRFAATHVALQQQLISAQHELRAVSYAGTKARAEREAEVFAIADQAARMEAEARSVAAARAEVEQVHADVRVLAASRSELMDRLNALREQLGRAQAESAKADNVRAQLETMRREIQKGRAAVEFEKKAHADNLQQSKAMEKNMISVASEIERLRGELVNAQKRVTAVTTAAAAVSNPGYAAPYGSSEAAYAASYGNPEAAYAATYGNAEATYAAAYVNADAYNTNQAQTRPDGNPRYMAPPVHYAQYEGQQHNTVQR</sequence>
<dbReference type="STRING" id="15368.I1GLM1"/>
<evidence type="ECO:0000256" key="2">
    <source>
        <dbReference type="ARBA" id="ARBA00022473"/>
    </source>
</evidence>
<dbReference type="OrthoDB" id="1928946at2759"/>
<dbReference type="PANTHER" id="PTHR33405:SF17">
    <property type="entry name" value="PROTEIN FLC EXPRESSOR"/>
    <property type="match status" value="1"/>
</dbReference>
<keyword evidence="2" id="KW-0217">Developmental protein</keyword>
<evidence type="ECO:0000256" key="3">
    <source>
        <dbReference type="ARBA" id="ARBA00022782"/>
    </source>
</evidence>
<dbReference type="Proteomes" id="UP000008810">
    <property type="component" value="Chromosome 1"/>
</dbReference>
<keyword evidence="5" id="KW-0287">Flowering</keyword>
<dbReference type="GO" id="GO:0009908">
    <property type="term" value="P:flower development"/>
    <property type="evidence" value="ECO:0007669"/>
    <property type="project" value="UniProtKB-KW"/>
</dbReference>
<accession>I1GLM1</accession>
<dbReference type="OMA" id="NVPFENQ"/>
<evidence type="ECO:0000256" key="6">
    <source>
        <dbReference type="SAM" id="Coils"/>
    </source>
</evidence>
<keyword evidence="9" id="KW-1185">Reference proteome</keyword>
<dbReference type="GO" id="GO:0030154">
    <property type="term" value="P:cell differentiation"/>
    <property type="evidence" value="ECO:0007669"/>
    <property type="project" value="UniProtKB-KW"/>
</dbReference>
<reference evidence="7" key="2">
    <citation type="submission" date="2017-06" db="EMBL/GenBank/DDBJ databases">
        <title>WGS assembly of Brachypodium distachyon.</title>
        <authorList>
            <consortium name="The International Brachypodium Initiative"/>
            <person name="Lucas S."/>
            <person name="Harmon-Smith M."/>
            <person name="Lail K."/>
            <person name="Tice H."/>
            <person name="Grimwood J."/>
            <person name="Bruce D."/>
            <person name="Barry K."/>
            <person name="Shu S."/>
            <person name="Lindquist E."/>
            <person name="Wang M."/>
            <person name="Pitluck S."/>
            <person name="Vogel J.P."/>
            <person name="Garvin D.F."/>
            <person name="Mockler T.C."/>
            <person name="Schmutz J."/>
            <person name="Rokhsar D."/>
            <person name="Bevan M.W."/>
        </authorList>
    </citation>
    <scope>NUCLEOTIDE SEQUENCE</scope>
    <source>
        <strain evidence="7">Bd21</strain>
    </source>
</reference>
<organism evidence="7">
    <name type="scientific">Brachypodium distachyon</name>
    <name type="common">Purple false brome</name>
    <name type="synonym">Trachynia distachya</name>
    <dbReference type="NCBI Taxonomy" id="15368"/>
    <lineage>
        <taxon>Eukaryota</taxon>
        <taxon>Viridiplantae</taxon>
        <taxon>Streptophyta</taxon>
        <taxon>Embryophyta</taxon>
        <taxon>Tracheophyta</taxon>
        <taxon>Spermatophyta</taxon>
        <taxon>Magnoliopsida</taxon>
        <taxon>Liliopsida</taxon>
        <taxon>Poales</taxon>
        <taxon>Poaceae</taxon>
        <taxon>BOP clade</taxon>
        <taxon>Pooideae</taxon>
        <taxon>Stipodae</taxon>
        <taxon>Brachypodieae</taxon>
        <taxon>Brachypodium</taxon>
    </lineage>
</organism>
<dbReference type="FunCoup" id="I1GLM1">
    <property type="interactions" value="1"/>
</dbReference>
<evidence type="ECO:0000256" key="4">
    <source>
        <dbReference type="ARBA" id="ARBA00023054"/>
    </source>
</evidence>
<proteinExistence type="inferred from homology"/>
<keyword evidence="4 6" id="KW-0175">Coiled coil</keyword>
<evidence type="ECO:0000256" key="5">
    <source>
        <dbReference type="ARBA" id="ARBA00023089"/>
    </source>
</evidence>
<feature type="coiled-coil region" evidence="6">
    <location>
        <begin position="147"/>
        <end position="247"/>
    </location>
</feature>
<evidence type="ECO:0000313" key="7">
    <source>
        <dbReference type="EMBL" id="KQK12468.1"/>
    </source>
</evidence>
<dbReference type="AlphaFoldDB" id="I1GLM1"/>
<evidence type="ECO:0008006" key="10">
    <source>
        <dbReference type="Google" id="ProtNLM"/>
    </source>
</evidence>
<dbReference type="Gramene" id="KQK12468">
    <property type="protein sequence ID" value="KQK12468"/>
    <property type="gene ID" value="BRADI_1g03930v3"/>
</dbReference>
<dbReference type="HOGENOM" id="CLU_051930_2_0_1"/>
<dbReference type="EnsemblPlants" id="KQK12468">
    <property type="protein sequence ID" value="KQK12468"/>
    <property type="gene ID" value="BRADI_1g03930v3"/>
</dbReference>
<dbReference type="EMBL" id="CM000880">
    <property type="protein sequence ID" value="KQK12468.1"/>
    <property type="molecule type" value="Genomic_DNA"/>
</dbReference>
<evidence type="ECO:0000313" key="9">
    <source>
        <dbReference type="Proteomes" id="UP000008810"/>
    </source>
</evidence>